<name>A0A5J4FW41_9FLAO</name>
<proteinExistence type="predicted"/>
<sequence>MIQKTAILIFANSAKREGEIKIFPKAAVLFDALNKQVIKKVEKTGLPHFVISESQQTGATFGERYTNAIEQVYAKGFDNVITIGNDTPHLNSNQLLTAAKNLEENKIVLGPSKDGGYYLLGLNKSQFNKAKFLQLPWQTSGLTASLSRLLSVKKIEVLFLKTLQDIDTISNVKKLLDGFKNFSAKILKIVITIFSSEILKISNILIFISAFQQENYFNKGSPYIIL</sequence>
<comment type="caution">
    <text evidence="1">The sequence shown here is derived from an EMBL/GenBank/DDBJ whole genome shotgun (WGS) entry which is preliminary data.</text>
</comment>
<accession>A0A5J4FW41</accession>
<keyword evidence="2" id="KW-1185">Reference proteome</keyword>
<reference evidence="1 2" key="1">
    <citation type="submission" date="2019-08" db="EMBL/GenBank/DDBJ databases">
        <title>Ulvibacter marinistellae sp. nov., isolated from a starfish, Patiria pectinifera.</title>
        <authorList>
            <person name="Kawano K."/>
            <person name="Ushijima N."/>
            <person name="Kihara M."/>
            <person name="Itoh H."/>
        </authorList>
    </citation>
    <scope>NUCLEOTIDE SEQUENCE [LARGE SCALE GENOMIC DNA]</scope>
    <source>
        <strain evidence="1 2">KK4</strain>
    </source>
</reference>
<dbReference type="Proteomes" id="UP000326994">
    <property type="component" value="Unassembled WGS sequence"/>
</dbReference>
<dbReference type="OrthoDB" id="9798250at2"/>
<gene>
    <name evidence="1" type="ORF">ULMS_08520</name>
</gene>
<dbReference type="Gene3D" id="3.90.550.10">
    <property type="entry name" value="Spore Coat Polysaccharide Biosynthesis Protein SpsA, Chain A"/>
    <property type="match status" value="1"/>
</dbReference>
<protein>
    <recommendedName>
        <fullName evidence="3">DUF2064 domain-containing protein</fullName>
    </recommendedName>
</protein>
<dbReference type="InterPro" id="IPR018641">
    <property type="entry name" value="Trfase_1_rSAM/seldom-assoc"/>
</dbReference>
<evidence type="ECO:0000313" key="2">
    <source>
        <dbReference type="Proteomes" id="UP000326994"/>
    </source>
</evidence>
<evidence type="ECO:0008006" key="3">
    <source>
        <dbReference type="Google" id="ProtNLM"/>
    </source>
</evidence>
<organism evidence="1 2">
    <name type="scientific">Patiriisocius marinistellae</name>
    <dbReference type="NCBI Taxonomy" id="2494560"/>
    <lineage>
        <taxon>Bacteria</taxon>
        <taxon>Pseudomonadati</taxon>
        <taxon>Bacteroidota</taxon>
        <taxon>Flavobacteriia</taxon>
        <taxon>Flavobacteriales</taxon>
        <taxon>Flavobacteriaceae</taxon>
        <taxon>Patiriisocius</taxon>
    </lineage>
</organism>
<dbReference type="PANTHER" id="PTHR36529:SF1">
    <property type="entry name" value="GLYCOSYLTRANSFERASE"/>
    <property type="match status" value="1"/>
</dbReference>
<dbReference type="Pfam" id="PF09837">
    <property type="entry name" value="DUF2064"/>
    <property type="match status" value="1"/>
</dbReference>
<dbReference type="InterPro" id="IPR029044">
    <property type="entry name" value="Nucleotide-diphossugar_trans"/>
</dbReference>
<dbReference type="SUPFAM" id="SSF53448">
    <property type="entry name" value="Nucleotide-diphospho-sugar transferases"/>
    <property type="match status" value="1"/>
</dbReference>
<dbReference type="EMBL" id="BKCF01000001">
    <property type="protein sequence ID" value="GEQ85344.1"/>
    <property type="molecule type" value="Genomic_DNA"/>
</dbReference>
<evidence type="ECO:0000313" key="1">
    <source>
        <dbReference type="EMBL" id="GEQ85344.1"/>
    </source>
</evidence>
<dbReference type="RefSeq" id="WP_151893270.1">
    <property type="nucleotide sequence ID" value="NZ_BKCF01000001.1"/>
</dbReference>
<dbReference type="AlphaFoldDB" id="A0A5J4FW41"/>
<dbReference type="PANTHER" id="PTHR36529">
    <property type="entry name" value="SLL1095 PROTEIN"/>
    <property type="match status" value="1"/>
</dbReference>